<dbReference type="PANTHER" id="PTHR30213">
    <property type="entry name" value="INNER MEMBRANE PROTEIN YHJD"/>
    <property type="match status" value="1"/>
</dbReference>
<evidence type="ECO:0000256" key="2">
    <source>
        <dbReference type="ARBA" id="ARBA00022475"/>
    </source>
</evidence>
<comment type="caution">
    <text evidence="8">The sequence shown here is derived from an EMBL/GenBank/DDBJ whole genome shotgun (WGS) entry which is preliminary data.</text>
</comment>
<feature type="transmembrane region" description="Helical" evidence="7">
    <location>
        <begin position="185"/>
        <end position="208"/>
    </location>
</feature>
<keyword evidence="3 7" id="KW-0812">Transmembrane</keyword>
<dbReference type="Pfam" id="PF04978">
    <property type="entry name" value="MST"/>
    <property type="match status" value="1"/>
</dbReference>
<dbReference type="InterPro" id="IPR017039">
    <property type="entry name" value="Virul_fac_BrkB"/>
</dbReference>
<evidence type="ECO:0000256" key="4">
    <source>
        <dbReference type="ARBA" id="ARBA00022989"/>
    </source>
</evidence>
<dbReference type="Proteomes" id="UP000619479">
    <property type="component" value="Unassembled WGS sequence"/>
</dbReference>
<feature type="transmembrane region" description="Helical" evidence="7">
    <location>
        <begin position="101"/>
        <end position="120"/>
    </location>
</feature>
<dbReference type="InterPro" id="IPR034660">
    <property type="entry name" value="DinB/YfiT-like"/>
</dbReference>
<evidence type="ECO:0000256" key="7">
    <source>
        <dbReference type="SAM" id="Phobius"/>
    </source>
</evidence>
<organism evidence="8 9">
    <name type="scientific">Actinoplanes cyaneus</name>
    <dbReference type="NCBI Taxonomy" id="52696"/>
    <lineage>
        <taxon>Bacteria</taxon>
        <taxon>Bacillati</taxon>
        <taxon>Actinomycetota</taxon>
        <taxon>Actinomycetes</taxon>
        <taxon>Micromonosporales</taxon>
        <taxon>Micromonosporaceae</taxon>
        <taxon>Actinoplanes</taxon>
    </lineage>
</organism>
<reference evidence="8" key="1">
    <citation type="submission" date="2021-01" db="EMBL/GenBank/DDBJ databases">
        <title>Whole genome shotgun sequence of Actinoplanes cyaneus NBRC 14990.</title>
        <authorList>
            <person name="Komaki H."/>
            <person name="Tamura T."/>
        </authorList>
    </citation>
    <scope>NUCLEOTIDE SEQUENCE</scope>
    <source>
        <strain evidence="8">NBRC 14990</strain>
    </source>
</reference>
<dbReference type="AlphaFoldDB" id="A0A919INX0"/>
<protein>
    <recommendedName>
        <fullName evidence="10">DUF664 domain-containing protein</fullName>
    </recommendedName>
</protein>
<keyword evidence="5 7" id="KW-0472">Membrane</keyword>
<evidence type="ECO:0008006" key="10">
    <source>
        <dbReference type="Google" id="ProtNLM"/>
    </source>
</evidence>
<dbReference type="EMBL" id="BOMH01000041">
    <property type="protein sequence ID" value="GID67787.1"/>
    <property type="molecule type" value="Genomic_DNA"/>
</dbReference>
<sequence>MAAGRSSKRFTTGWQRLRRRAGWVDHLARAGVRYDEADGGRLAAAVTYYAFFGTFAAWLLGFAIFGFVLDDPQVLAAVERYLAQDLPQLDVQTLRASRTTAGVVALIGLPITGWFWADAFRSSIRRIWRLPEYPGRLPSRVLIDLLVLVGLGVLLVASLAVAYVTTVVATRITEVADAGDGLSRAALTVVAFLVGSALNTVLACGALTGLPRVRMPWRRLLGPAAVAGVSIELLKTLGGQYIRATEANPVYQLVAGSVGLLVFLSALNQLLLFAAALTATSTTGSASDLAAEGARGPATSSSMITGMTDDRIGPPLTGSERDTLCAWLDYHRATLARKCAGLTDEQLRERSMPPSTLTLLGLVRHMAEVERTWFRRVFEDHEIPLVWSDTMDFQAAYDPGGSTRAEAFAAWEAEVAHARTIEQASESLDRVGYQPRWEKDVSLRFVITHVLQEYARHNGHADLIREGVDGTVGA</sequence>
<name>A0A919INX0_9ACTN</name>
<evidence type="ECO:0000256" key="3">
    <source>
        <dbReference type="ARBA" id="ARBA00022692"/>
    </source>
</evidence>
<accession>A0A919INX0</accession>
<evidence type="ECO:0000313" key="9">
    <source>
        <dbReference type="Proteomes" id="UP000619479"/>
    </source>
</evidence>
<dbReference type="PANTHER" id="PTHR30213:SF1">
    <property type="entry name" value="INNER MEMBRANE PROTEIN YHJD"/>
    <property type="match status" value="1"/>
</dbReference>
<gene>
    <name evidence="8" type="ORF">Acy02nite_56680</name>
</gene>
<dbReference type="Pfam" id="PF03631">
    <property type="entry name" value="Virul_fac_BrkB"/>
    <property type="match status" value="1"/>
</dbReference>
<feature type="region of interest" description="Disordered" evidence="6">
    <location>
        <begin position="288"/>
        <end position="308"/>
    </location>
</feature>
<proteinExistence type="predicted"/>
<comment type="subcellular location">
    <subcellularLocation>
        <location evidence="1">Cell membrane</location>
        <topology evidence="1">Multi-pass membrane protein</topology>
    </subcellularLocation>
</comment>
<evidence type="ECO:0000256" key="5">
    <source>
        <dbReference type="ARBA" id="ARBA00023136"/>
    </source>
</evidence>
<keyword evidence="2" id="KW-1003">Cell membrane</keyword>
<evidence type="ECO:0000313" key="8">
    <source>
        <dbReference type="EMBL" id="GID67787.1"/>
    </source>
</evidence>
<keyword evidence="4 7" id="KW-1133">Transmembrane helix</keyword>
<feature type="transmembrane region" description="Helical" evidence="7">
    <location>
        <begin position="254"/>
        <end position="277"/>
    </location>
</feature>
<feature type="transmembrane region" description="Helical" evidence="7">
    <location>
        <begin position="141"/>
        <end position="165"/>
    </location>
</feature>
<dbReference type="Gene3D" id="1.20.120.450">
    <property type="entry name" value="dinb family like domain"/>
    <property type="match status" value="1"/>
</dbReference>
<dbReference type="GO" id="GO:0005886">
    <property type="term" value="C:plasma membrane"/>
    <property type="evidence" value="ECO:0007669"/>
    <property type="project" value="UniProtKB-SubCell"/>
</dbReference>
<keyword evidence="9" id="KW-1185">Reference proteome</keyword>
<evidence type="ECO:0000256" key="6">
    <source>
        <dbReference type="SAM" id="MobiDB-lite"/>
    </source>
</evidence>
<feature type="transmembrane region" description="Helical" evidence="7">
    <location>
        <begin position="48"/>
        <end position="69"/>
    </location>
</feature>
<evidence type="ECO:0000256" key="1">
    <source>
        <dbReference type="ARBA" id="ARBA00004651"/>
    </source>
</evidence>
<dbReference type="InterPro" id="IPR007061">
    <property type="entry name" value="MST-like"/>
</dbReference>
<dbReference type="SUPFAM" id="SSF109854">
    <property type="entry name" value="DinB/YfiT-like putative metalloenzymes"/>
    <property type="match status" value="1"/>
</dbReference>
<dbReference type="RefSeq" id="WP_239175274.1">
    <property type="nucleotide sequence ID" value="NZ_BAAAUC010000008.1"/>
</dbReference>